<dbReference type="Proteomes" id="UP000271031">
    <property type="component" value="Unassembled WGS sequence"/>
</dbReference>
<dbReference type="OrthoDB" id="9796171at2"/>
<gene>
    <name evidence="4" type="ORF">EDM56_13105</name>
</gene>
<proteinExistence type="predicted"/>
<dbReference type="Gene3D" id="3.40.630.30">
    <property type="match status" value="1"/>
</dbReference>
<accession>A0A3M8DJH7</accession>
<dbReference type="RefSeq" id="WP_122918374.1">
    <property type="nucleotide sequence ID" value="NZ_RHHQ01000010.1"/>
</dbReference>
<evidence type="ECO:0000256" key="1">
    <source>
        <dbReference type="ARBA" id="ARBA00022679"/>
    </source>
</evidence>
<dbReference type="PANTHER" id="PTHR43877">
    <property type="entry name" value="AMINOALKYLPHOSPHONATE N-ACETYLTRANSFERASE-RELATED-RELATED"/>
    <property type="match status" value="1"/>
</dbReference>
<sequence>MNIGYDIRVAETEADRDAAFFVRRAVFIDEQQVPEEIEMDQFDEFLSPTIHFVATKGTQPVGAARLRTYAEGIGKVERVAVTGSERGTGLGRALMEALEQTARGQGYEKLKLNAQCHAQRFYEKLGYGQVGEMFVEAGIDHVAMEKKL</sequence>
<dbReference type="CDD" id="cd04301">
    <property type="entry name" value="NAT_SF"/>
    <property type="match status" value="1"/>
</dbReference>
<organism evidence="4 5">
    <name type="scientific">Brevibacillus fluminis</name>
    <dbReference type="NCBI Taxonomy" id="511487"/>
    <lineage>
        <taxon>Bacteria</taxon>
        <taxon>Bacillati</taxon>
        <taxon>Bacillota</taxon>
        <taxon>Bacilli</taxon>
        <taxon>Bacillales</taxon>
        <taxon>Paenibacillaceae</taxon>
        <taxon>Brevibacillus</taxon>
    </lineage>
</organism>
<dbReference type="InterPro" id="IPR050832">
    <property type="entry name" value="Bact_Acetyltransf"/>
</dbReference>
<dbReference type="AlphaFoldDB" id="A0A3M8DJH7"/>
<dbReference type="EMBL" id="RHHQ01000010">
    <property type="protein sequence ID" value="RNB87769.1"/>
    <property type="molecule type" value="Genomic_DNA"/>
</dbReference>
<dbReference type="InterPro" id="IPR000182">
    <property type="entry name" value="GNAT_dom"/>
</dbReference>
<evidence type="ECO:0000313" key="5">
    <source>
        <dbReference type="Proteomes" id="UP000271031"/>
    </source>
</evidence>
<dbReference type="SUPFAM" id="SSF55729">
    <property type="entry name" value="Acyl-CoA N-acyltransferases (Nat)"/>
    <property type="match status" value="1"/>
</dbReference>
<dbReference type="InterPro" id="IPR016181">
    <property type="entry name" value="Acyl_CoA_acyltransferase"/>
</dbReference>
<reference evidence="4 5" key="1">
    <citation type="submission" date="2018-10" db="EMBL/GenBank/DDBJ databases">
        <title>Phylogenomics of Brevibacillus.</title>
        <authorList>
            <person name="Dunlap C."/>
        </authorList>
    </citation>
    <scope>NUCLEOTIDE SEQUENCE [LARGE SCALE GENOMIC DNA]</scope>
    <source>
        <strain evidence="4 5">JCM 15716</strain>
    </source>
</reference>
<comment type="caution">
    <text evidence="4">The sequence shown here is derived from an EMBL/GenBank/DDBJ whole genome shotgun (WGS) entry which is preliminary data.</text>
</comment>
<evidence type="ECO:0000259" key="3">
    <source>
        <dbReference type="PROSITE" id="PS51186"/>
    </source>
</evidence>
<keyword evidence="5" id="KW-1185">Reference proteome</keyword>
<evidence type="ECO:0000256" key="2">
    <source>
        <dbReference type="ARBA" id="ARBA00023315"/>
    </source>
</evidence>
<dbReference type="Pfam" id="PF13673">
    <property type="entry name" value="Acetyltransf_10"/>
    <property type="match status" value="1"/>
</dbReference>
<keyword evidence="1 4" id="KW-0808">Transferase</keyword>
<feature type="domain" description="N-acetyltransferase" evidence="3">
    <location>
        <begin position="5"/>
        <end position="148"/>
    </location>
</feature>
<evidence type="ECO:0000313" key="4">
    <source>
        <dbReference type="EMBL" id="RNB87769.1"/>
    </source>
</evidence>
<keyword evidence="2" id="KW-0012">Acyltransferase</keyword>
<dbReference type="PROSITE" id="PS51186">
    <property type="entry name" value="GNAT"/>
    <property type="match status" value="1"/>
</dbReference>
<name>A0A3M8DJH7_9BACL</name>
<dbReference type="GO" id="GO:0016747">
    <property type="term" value="F:acyltransferase activity, transferring groups other than amino-acyl groups"/>
    <property type="evidence" value="ECO:0007669"/>
    <property type="project" value="InterPro"/>
</dbReference>
<protein>
    <submittedName>
        <fullName evidence="4">GNAT family N-acetyltransferase</fullName>
    </submittedName>
</protein>
<dbReference type="PANTHER" id="PTHR43877:SF2">
    <property type="entry name" value="AMINOALKYLPHOSPHONATE N-ACETYLTRANSFERASE-RELATED"/>
    <property type="match status" value="1"/>
</dbReference>